<accession>A0A5F2ETF2</accession>
<dbReference type="SUPFAM" id="SSF55781">
    <property type="entry name" value="GAF domain-like"/>
    <property type="match status" value="1"/>
</dbReference>
<evidence type="ECO:0000256" key="3">
    <source>
        <dbReference type="ARBA" id="ARBA00023015"/>
    </source>
</evidence>
<keyword evidence="6" id="KW-1185">Reference proteome</keyword>
<dbReference type="Gene3D" id="3.30.450.40">
    <property type="match status" value="1"/>
</dbReference>
<dbReference type="SUPFAM" id="SSF52172">
    <property type="entry name" value="CheY-like"/>
    <property type="match status" value="1"/>
</dbReference>
<dbReference type="GO" id="GO:0003723">
    <property type="term" value="F:RNA binding"/>
    <property type="evidence" value="ECO:0007669"/>
    <property type="project" value="InterPro"/>
</dbReference>
<evidence type="ECO:0000256" key="2">
    <source>
        <dbReference type="ARBA" id="ARBA00022777"/>
    </source>
</evidence>
<evidence type="ECO:0000313" key="6">
    <source>
        <dbReference type="Proteomes" id="UP000244384"/>
    </source>
</evidence>
<dbReference type="InterPro" id="IPR003018">
    <property type="entry name" value="GAF"/>
</dbReference>
<dbReference type="SMART" id="SM00065">
    <property type="entry name" value="GAF"/>
    <property type="match status" value="1"/>
</dbReference>
<keyword evidence="4" id="KW-0804">Transcription</keyword>
<dbReference type="AlphaFoldDB" id="A0A2S0WL68"/>
<dbReference type="Pfam" id="PF03861">
    <property type="entry name" value="ANTAR"/>
    <property type="match status" value="1"/>
</dbReference>
<dbReference type="EMBL" id="CP026952">
    <property type="protein sequence ID" value="AWB92096.1"/>
    <property type="molecule type" value="Genomic_DNA"/>
</dbReference>
<keyword evidence="3" id="KW-0805">Transcription regulation</keyword>
<evidence type="ECO:0000256" key="4">
    <source>
        <dbReference type="ARBA" id="ARBA00023163"/>
    </source>
</evidence>
<keyword evidence="2" id="KW-0418">Kinase</keyword>
<keyword evidence="1" id="KW-0808">Transferase</keyword>
<dbReference type="SMART" id="SM01012">
    <property type="entry name" value="ANTAR"/>
    <property type="match status" value="1"/>
</dbReference>
<dbReference type="InterPro" id="IPR011006">
    <property type="entry name" value="CheY-like_superfamily"/>
</dbReference>
<dbReference type="PIRSF" id="PIRSF036625">
    <property type="entry name" value="GAF_ANTAR"/>
    <property type="match status" value="1"/>
</dbReference>
<dbReference type="KEGG" id="aez:C3E78_07720"/>
<name>A0A2S0WL68_9ACTN</name>
<reference evidence="6" key="1">
    <citation type="submission" date="2018-01" db="EMBL/GenBank/DDBJ databases">
        <authorList>
            <person name="Li J."/>
        </authorList>
    </citation>
    <scope>NUCLEOTIDE SEQUENCE [LARGE SCALE GENOMIC DNA]</scope>
    <source>
        <strain evidence="6">592</strain>
    </source>
</reference>
<sequence>MSVHRDYSGDQYARIARALSNELGVAATHESATSTAVEIVEGCDHAGISLVRKGRTIDTVAATDDTVTRADQLQSTTGQGPCLQTIRQQETVYSSDLRAEERWPDWAREASSSLGVRSVLTLQLFVGDDTMGCLSLYSDEPHAFGMDDRVSAHALAAHVAVAMTAATDQANMDSALVNRTVIGQAEGMMMQGLQISADQAFAAMVRISQARNMKVHRVAAEIVKKGLRAELFD</sequence>
<gene>
    <name evidence="5" type="ORF">C3E78_07720</name>
</gene>
<dbReference type="Gene3D" id="1.10.10.10">
    <property type="entry name" value="Winged helix-like DNA-binding domain superfamily/Winged helix DNA-binding domain"/>
    <property type="match status" value="1"/>
</dbReference>
<accession>A0A2S0WL68</accession>
<evidence type="ECO:0000256" key="1">
    <source>
        <dbReference type="ARBA" id="ARBA00022679"/>
    </source>
</evidence>
<evidence type="ECO:0000313" key="5">
    <source>
        <dbReference type="EMBL" id="AWB92096.1"/>
    </source>
</evidence>
<dbReference type="InterPro" id="IPR029016">
    <property type="entry name" value="GAF-like_dom_sf"/>
</dbReference>
<protein>
    <submittedName>
        <fullName evidence="5">Uncharacterized protein</fullName>
    </submittedName>
</protein>
<dbReference type="InterPro" id="IPR005561">
    <property type="entry name" value="ANTAR"/>
</dbReference>
<dbReference type="InterPro" id="IPR012074">
    <property type="entry name" value="GAF_ANTAR"/>
</dbReference>
<dbReference type="Proteomes" id="UP000244384">
    <property type="component" value="Chromosome"/>
</dbReference>
<dbReference type="InterPro" id="IPR036388">
    <property type="entry name" value="WH-like_DNA-bd_sf"/>
</dbReference>
<proteinExistence type="predicted"/>
<organism evidence="5 6">
    <name type="scientific">Aeromicrobium chenweiae</name>
    <dbReference type="NCBI Taxonomy" id="2079793"/>
    <lineage>
        <taxon>Bacteria</taxon>
        <taxon>Bacillati</taxon>
        <taxon>Actinomycetota</taxon>
        <taxon>Actinomycetes</taxon>
        <taxon>Propionibacteriales</taxon>
        <taxon>Nocardioidaceae</taxon>
        <taxon>Aeromicrobium</taxon>
    </lineage>
</organism>
<dbReference type="Pfam" id="PF13185">
    <property type="entry name" value="GAF_2"/>
    <property type="match status" value="1"/>
</dbReference>
<dbReference type="PROSITE" id="PS50921">
    <property type="entry name" value="ANTAR"/>
    <property type="match status" value="1"/>
</dbReference>
<dbReference type="GO" id="GO:0016301">
    <property type="term" value="F:kinase activity"/>
    <property type="evidence" value="ECO:0007669"/>
    <property type="project" value="UniProtKB-KW"/>
</dbReference>